<evidence type="ECO:0008006" key="4">
    <source>
        <dbReference type="Google" id="ProtNLM"/>
    </source>
</evidence>
<dbReference type="Proteomes" id="UP000559256">
    <property type="component" value="Unassembled WGS sequence"/>
</dbReference>
<keyword evidence="1" id="KW-1133">Transmembrane helix</keyword>
<feature type="transmembrane region" description="Helical" evidence="1">
    <location>
        <begin position="114"/>
        <end position="138"/>
    </location>
</feature>
<feature type="transmembrane region" description="Helical" evidence="1">
    <location>
        <begin position="85"/>
        <end position="108"/>
    </location>
</feature>
<accession>A0A8H5FFN1</accession>
<name>A0A8H5FFN1_9AGAR</name>
<keyword evidence="3" id="KW-1185">Reference proteome</keyword>
<organism evidence="2 3">
    <name type="scientific">Tetrapyrgos nigripes</name>
    <dbReference type="NCBI Taxonomy" id="182062"/>
    <lineage>
        <taxon>Eukaryota</taxon>
        <taxon>Fungi</taxon>
        <taxon>Dikarya</taxon>
        <taxon>Basidiomycota</taxon>
        <taxon>Agaricomycotina</taxon>
        <taxon>Agaricomycetes</taxon>
        <taxon>Agaricomycetidae</taxon>
        <taxon>Agaricales</taxon>
        <taxon>Marasmiineae</taxon>
        <taxon>Marasmiaceae</taxon>
        <taxon>Tetrapyrgos</taxon>
    </lineage>
</organism>
<sequence length="202" mass="22581">MAIVSSFVGAGTDAGFEIAVFVQEEYSTEPINQQRWHTLVLVIPLLATNILATSLIGYKASVHSRDIRKNLSQCGNTVSRTRKVLFLLVESGIIYCMLWVTYMIISLMNDNQTLAFATFSTAMPSLTALYPLFIILVVSAEMKKDGDQYTNQMSLSQSMRFAPAVQTAASFQVDEDKDKIEIQEVVFAEEDIQEVPIQETTY</sequence>
<evidence type="ECO:0000256" key="1">
    <source>
        <dbReference type="SAM" id="Phobius"/>
    </source>
</evidence>
<gene>
    <name evidence="2" type="ORF">D9758_018074</name>
</gene>
<dbReference type="EMBL" id="JAACJM010000251">
    <property type="protein sequence ID" value="KAF5334827.1"/>
    <property type="molecule type" value="Genomic_DNA"/>
</dbReference>
<protein>
    <recommendedName>
        <fullName evidence="4">G protein-coupled receptor</fullName>
    </recommendedName>
</protein>
<dbReference type="OrthoDB" id="3174341at2759"/>
<keyword evidence="1" id="KW-0812">Transmembrane</keyword>
<proteinExistence type="predicted"/>
<reference evidence="2 3" key="1">
    <citation type="journal article" date="2020" name="ISME J.">
        <title>Uncovering the hidden diversity of litter-decomposition mechanisms in mushroom-forming fungi.</title>
        <authorList>
            <person name="Floudas D."/>
            <person name="Bentzer J."/>
            <person name="Ahren D."/>
            <person name="Johansson T."/>
            <person name="Persson P."/>
            <person name="Tunlid A."/>
        </authorList>
    </citation>
    <scope>NUCLEOTIDE SEQUENCE [LARGE SCALE GENOMIC DNA]</scope>
    <source>
        <strain evidence="2 3">CBS 291.85</strain>
    </source>
</reference>
<keyword evidence="1" id="KW-0472">Membrane</keyword>
<comment type="caution">
    <text evidence="2">The sequence shown here is derived from an EMBL/GenBank/DDBJ whole genome shotgun (WGS) entry which is preliminary data.</text>
</comment>
<dbReference type="AlphaFoldDB" id="A0A8H5FFN1"/>
<feature type="transmembrane region" description="Helical" evidence="1">
    <location>
        <begin position="36"/>
        <end position="58"/>
    </location>
</feature>
<evidence type="ECO:0000313" key="2">
    <source>
        <dbReference type="EMBL" id="KAF5334827.1"/>
    </source>
</evidence>
<evidence type="ECO:0000313" key="3">
    <source>
        <dbReference type="Proteomes" id="UP000559256"/>
    </source>
</evidence>